<dbReference type="InterPro" id="IPR029058">
    <property type="entry name" value="AB_hydrolase_fold"/>
</dbReference>
<dbReference type="InterPro" id="IPR033140">
    <property type="entry name" value="Lipase_GDXG_put_SER_AS"/>
</dbReference>
<dbReference type="PANTHER" id="PTHR23025">
    <property type="entry name" value="TRIACYLGLYCEROL LIPASE"/>
    <property type="match status" value="1"/>
</dbReference>
<accession>A0ABS4G061</accession>
<feature type="domain" description="Alpha/beta hydrolase fold-3" evidence="2">
    <location>
        <begin position="73"/>
        <end position="284"/>
    </location>
</feature>
<keyword evidence="4" id="KW-1185">Reference proteome</keyword>
<dbReference type="Pfam" id="PF07859">
    <property type="entry name" value="Abhydrolase_3"/>
    <property type="match status" value="1"/>
</dbReference>
<sequence>MKRLQKMMLKLASSPRIDMKRDYRLVRRLQQAVSPDIKEEYRVLDKVIRFEGGEYTIPIREFYPLVRRNKGAILFFHGGGWVIGDIGSYTPSCLEMAEETGMAVFSVDYRLAPEHPYPAGLNDCYSAAAALMENPDWIGLEDADEITLAGDSAGGNLAAVVSMMLRDRGRKVPKRQILLYPATYWDHSEESPYMSVIENGNDFGLTMKKMEEYMDMYVPDMERRKDPYISPIMADDMSSLPETLIITAELDPLRDEGEAYGEALKAAGNDVVLVRVPDAVHGFLTHPRLDDSLDIAYREIRTFLGIDGAGSNN</sequence>
<evidence type="ECO:0000313" key="3">
    <source>
        <dbReference type="EMBL" id="MBP1917934.1"/>
    </source>
</evidence>
<feature type="active site" evidence="1">
    <location>
        <position position="152"/>
    </location>
</feature>
<protein>
    <submittedName>
        <fullName evidence="3">Acetyl esterase/lipase</fullName>
    </submittedName>
</protein>
<evidence type="ECO:0000256" key="1">
    <source>
        <dbReference type="PROSITE-ProRule" id="PRU10038"/>
    </source>
</evidence>
<evidence type="ECO:0000313" key="4">
    <source>
        <dbReference type="Proteomes" id="UP001519271"/>
    </source>
</evidence>
<dbReference type="PANTHER" id="PTHR23025:SF4">
    <property type="entry name" value="ALPHA_BETA HYDROLASE FOLD-3 DOMAIN-CONTAINING PROTEIN"/>
    <property type="match status" value="1"/>
</dbReference>
<dbReference type="SUPFAM" id="SSF53474">
    <property type="entry name" value="alpha/beta-Hydrolases"/>
    <property type="match status" value="1"/>
</dbReference>
<proteinExistence type="predicted"/>
<dbReference type="EMBL" id="JAGGKC010000002">
    <property type="protein sequence ID" value="MBP1917934.1"/>
    <property type="molecule type" value="Genomic_DNA"/>
</dbReference>
<comment type="caution">
    <text evidence="3">The sequence shown here is derived from an EMBL/GenBank/DDBJ whole genome shotgun (WGS) entry which is preliminary data.</text>
</comment>
<dbReference type="RefSeq" id="WP_209458182.1">
    <property type="nucleotide sequence ID" value="NZ_JAGGKC010000002.1"/>
</dbReference>
<organism evidence="3 4">
    <name type="scientific">Youngiibacter multivorans</name>
    <dbReference type="NCBI Taxonomy" id="937251"/>
    <lineage>
        <taxon>Bacteria</taxon>
        <taxon>Bacillati</taxon>
        <taxon>Bacillota</taxon>
        <taxon>Clostridia</taxon>
        <taxon>Eubacteriales</taxon>
        <taxon>Clostridiaceae</taxon>
        <taxon>Youngiibacter</taxon>
    </lineage>
</organism>
<dbReference type="Gene3D" id="3.40.50.1820">
    <property type="entry name" value="alpha/beta hydrolase"/>
    <property type="match status" value="1"/>
</dbReference>
<gene>
    <name evidence="3" type="ORF">J2Z34_000405</name>
</gene>
<reference evidence="3 4" key="1">
    <citation type="submission" date="2021-03" db="EMBL/GenBank/DDBJ databases">
        <title>Genomic Encyclopedia of Type Strains, Phase IV (KMG-IV): sequencing the most valuable type-strain genomes for metagenomic binning, comparative biology and taxonomic classification.</title>
        <authorList>
            <person name="Goeker M."/>
        </authorList>
    </citation>
    <scope>NUCLEOTIDE SEQUENCE [LARGE SCALE GENOMIC DNA]</scope>
    <source>
        <strain evidence="3 4">DSM 6139</strain>
    </source>
</reference>
<dbReference type="PROSITE" id="PS01174">
    <property type="entry name" value="LIPASE_GDXG_SER"/>
    <property type="match status" value="1"/>
</dbReference>
<dbReference type="InterPro" id="IPR013094">
    <property type="entry name" value="AB_hydrolase_3"/>
</dbReference>
<evidence type="ECO:0000259" key="2">
    <source>
        <dbReference type="Pfam" id="PF07859"/>
    </source>
</evidence>
<name>A0ABS4G061_9CLOT</name>
<dbReference type="Proteomes" id="UP001519271">
    <property type="component" value="Unassembled WGS sequence"/>
</dbReference>